<sequence length="159" mass="18754">MRRIPKYNSEHNLYEQIARYLQQQYPDVIYRFDLAADLKLTPGQAAKHKRLHPTRGYPDLSISEPKIVKPQCRALTDEERRKLEKGMEFISVKILQNYHGLYLEIKKDGEKLTKKDGSWRTPHIAEQAEMLEKLRQAGYKAEFGVGFDECKQIIDEYLR</sequence>
<proteinExistence type="predicted"/>
<dbReference type="EMBL" id="BK032698">
    <property type="protein sequence ID" value="DAF55711.1"/>
    <property type="molecule type" value="Genomic_DNA"/>
</dbReference>
<reference evidence="1" key="1">
    <citation type="journal article" date="2021" name="Proc. Natl. Acad. Sci. U.S.A.">
        <title>A Catalog of Tens of Thousands of Viruses from Human Metagenomes Reveals Hidden Associations with Chronic Diseases.</title>
        <authorList>
            <person name="Tisza M.J."/>
            <person name="Buck C.B."/>
        </authorList>
    </citation>
    <scope>NUCLEOTIDE SEQUENCE</scope>
    <source>
        <strain evidence="1">CtAkS7</strain>
    </source>
</reference>
<protein>
    <submittedName>
        <fullName evidence="1">Nuclease</fullName>
    </submittedName>
</protein>
<dbReference type="Gene3D" id="3.40.1350.10">
    <property type="match status" value="1"/>
</dbReference>
<evidence type="ECO:0000313" key="1">
    <source>
        <dbReference type="EMBL" id="DAF55711.1"/>
    </source>
</evidence>
<accession>A0A8S5SYE8</accession>
<dbReference type="GO" id="GO:0003676">
    <property type="term" value="F:nucleic acid binding"/>
    <property type="evidence" value="ECO:0007669"/>
    <property type="project" value="InterPro"/>
</dbReference>
<organism evidence="1">
    <name type="scientific">Siphoviridae sp. ctAkS7</name>
    <dbReference type="NCBI Taxonomy" id="2827798"/>
    <lineage>
        <taxon>Viruses</taxon>
        <taxon>Duplodnaviria</taxon>
        <taxon>Heunggongvirae</taxon>
        <taxon>Uroviricota</taxon>
        <taxon>Caudoviricetes</taxon>
    </lineage>
</organism>
<dbReference type="InterPro" id="IPR011856">
    <property type="entry name" value="tRNA_endonuc-like_dom_sf"/>
</dbReference>
<name>A0A8S5SYE8_9CAUD</name>